<protein>
    <submittedName>
        <fullName evidence="1">Uncharacterized protein</fullName>
    </submittedName>
</protein>
<keyword evidence="2" id="KW-1185">Reference proteome</keyword>
<reference evidence="1" key="3">
    <citation type="submission" date="2025-09" db="UniProtKB">
        <authorList>
            <consortium name="Ensembl"/>
        </authorList>
    </citation>
    <scope>IDENTIFICATION</scope>
</reference>
<dbReference type="AlphaFoldDB" id="A0A7N9CVV0"/>
<proteinExistence type="predicted"/>
<name>A0A7N9CVV0_MACFA</name>
<sequence>MPAYTFFFFFLRWSPPLSPRLECSSAISAYCNFCFLGSSNSPASASRVDGITGMRHHAQLLFVFLVKMGFLHVGQACLELLTTVIHPPQAPKVLGLQARATMPNHFLNTFLKDRALLCCPGWTAVAFHRCNDSTLWLSFTAGLETASAKL</sequence>
<dbReference type="Proteomes" id="UP000233100">
    <property type="component" value="Chromosome 10"/>
</dbReference>
<dbReference type="GeneTree" id="ENSGT01150000286943"/>
<reference evidence="1" key="2">
    <citation type="submission" date="2025-08" db="UniProtKB">
        <authorList>
            <consortium name="Ensembl"/>
        </authorList>
    </citation>
    <scope>IDENTIFICATION</scope>
</reference>
<organism evidence="1 2">
    <name type="scientific">Macaca fascicularis</name>
    <name type="common">Crab-eating macaque</name>
    <name type="synonym">Cynomolgus monkey</name>
    <dbReference type="NCBI Taxonomy" id="9541"/>
    <lineage>
        <taxon>Eukaryota</taxon>
        <taxon>Metazoa</taxon>
        <taxon>Chordata</taxon>
        <taxon>Craniata</taxon>
        <taxon>Vertebrata</taxon>
        <taxon>Euteleostomi</taxon>
        <taxon>Mammalia</taxon>
        <taxon>Eutheria</taxon>
        <taxon>Euarchontoglires</taxon>
        <taxon>Primates</taxon>
        <taxon>Haplorrhini</taxon>
        <taxon>Catarrhini</taxon>
        <taxon>Cercopithecidae</taxon>
        <taxon>Cercopithecinae</taxon>
        <taxon>Macaca</taxon>
    </lineage>
</organism>
<dbReference type="Ensembl" id="ENSMFAT00000079708.1">
    <property type="protein sequence ID" value="ENSMFAP00000054604.1"/>
    <property type="gene ID" value="ENSMFAG00000065850.1"/>
</dbReference>
<dbReference type="PANTHER" id="PTHR12138">
    <property type="entry name" value="PRIMATE-EXPANDED PROTEIN FAMILY"/>
    <property type="match status" value="1"/>
</dbReference>
<dbReference type="PANTHER" id="PTHR12138:SF162">
    <property type="entry name" value="CHROMOSOME UNDETERMINED SCAFFOLD_275, WHOLE GENOME SHOTGUN SEQUENCE"/>
    <property type="match status" value="1"/>
</dbReference>
<evidence type="ECO:0000313" key="2">
    <source>
        <dbReference type="Proteomes" id="UP000233100"/>
    </source>
</evidence>
<accession>A0A7N9CVV0</accession>
<reference evidence="1 2" key="1">
    <citation type="submission" date="2013-03" db="EMBL/GenBank/DDBJ databases">
        <authorList>
            <person name="Warren W."/>
            <person name="Wilson R.K."/>
        </authorList>
    </citation>
    <scope>NUCLEOTIDE SEQUENCE</scope>
</reference>
<evidence type="ECO:0000313" key="1">
    <source>
        <dbReference type="Ensembl" id="ENSMFAP00000054604.1"/>
    </source>
</evidence>